<dbReference type="GO" id="GO:0015627">
    <property type="term" value="C:type II protein secretion system complex"/>
    <property type="evidence" value="ECO:0007669"/>
    <property type="project" value="InterPro"/>
</dbReference>
<evidence type="ECO:0000256" key="1">
    <source>
        <dbReference type="ARBA" id="ARBA00004167"/>
    </source>
</evidence>
<evidence type="ECO:0000256" key="3">
    <source>
        <dbReference type="ARBA" id="ARBA00022692"/>
    </source>
</evidence>
<accession>A0A1F5FGR2</accession>
<comment type="subcellular location">
    <subcellularLocation>
        <location evidence="1">Membrane</location>
        <topology evidence="1">Single-pass membrane protein</topology>
    </subcellularLocation>
</comment>
<organism evidence="7 8">
    <name type="scientific">Candidatus Collierbacteria bacterium RIFOXYB1_FULL_49_13</name>
    <dbReference type="NCBI Taxonomy" id="1817728"/>
    <lineage>
        <taxon>Bacteria</taxon>
        <taxon>Candidatus Collieribacteriota</taxon>
    </lineage>
</organism>
<dbReference type="InterPro" id="IPR045584">
    <property type="entry name" value="Pilin-like"/>
</dbReference>
<dbReference type="GO" id="GO:0016020">
    <property type="term" value="C:membrane"/>
    <property type="evidence" value="ECO:0007669"/>
    <property type="project" value="UniProtKB-SubCell"/>
</dbReference>
<dbReference type="EMBL" id="MFAM01000036">
    <property type="protein sequence ID" value="OGD78780.1"/>
    <property type="molecule type" value="Genomic_DNA"/>
</dbReference>
<evidence type="ECO:0000313" key="8">
    <source>
        <dbReference type="Proteomes" id="UP000176682"/>
    </source>
</evidence>
<dbReference type="SUPFAM" id="SSF54523">
    <property type="entry name" value="Pili subunits"/>
    <property type="match status" value="1"/>
</dbReference>
<dbReference type="PROSITE" id="PS00409">
    <property type="entry name" value="PROKAR_NTER_METHYL"/>
    <property type="match status" value="1"/>
</dbReference>
<dbReference type="NCBIfam" id="TIGR02532">
    <property type="entry name" value="IV_pilin_GFxxxE"/>
    <property type="match status" value="1"/>
</dbReference>
<dbReference type="PANTHER" id="PTHR30093">
    <property type="entry name" value="GENERAL SECRETION PATHWAY PROTEIN G"/>
    <property type="match status" value="1"/>
</dbReference>
<evidence type="ECO:0000313" key="7">
    <source>
        <dbReference type="EMBL" id="OGD78780.1"/>
    </source>
</evidence>
<keyword evidence="4 6" id="KW-1133">Transmembrane helix</keyword>
<proteinExistence type="predicted"/>
<evidence type="ECO:0000256" key="4">
    <source>
        <dbReference type="ARBA" id="ARBA00022989"/>
    </source>
</evidence>
<protein>
    <recommendedName>
        <fullName evidence="9">Type II secretion system protein GspG C-terminal domain-containing protein</fullName>
    </recommendedName>
</protein>
<dbReference type="Gene3D" id="3.30.700.10">
    <property type="entry name" value="Glycoprotein, Type 4 Pilin"/>
    <property type="match status" value="1"/>
</dbReference>
<dbReference type="AlphaFoldDB" id="A0A1F5FGR2"/>
<reference evidence="7 8" key="1">
    <citation type="journal article" date="2016" name="Nat. Commun.">
        <title>Thousands of microbial genomes shed light on interconnected biogeochemical processes in an aquifer system.</title>
        <authorList>
            <person name="Anantharaman K."/>
            <person name="Brown C.T."/>
            <person name="Hug L.A."/>
            <person name="Sharon I."/>
            <person name="Castelle C.J."/>
            <person name="Probst A.J."/>
            <person name="Thomas B.C."/>
            <person name="Singh A."/>
            <person name="Wilkins M.J."/>
            <person name="Karaoz U."/>
            <person name="Brodie E.L."/>
            <person name="Williams K.H."/>
            <person name="Hubbard S.S."/>
            <person name="Banfield J.F."/>
        </authorList>
    </citation>
    <scope>NUCLEOTIDE SEQUENCE [LARGE SCALE GENOMIC DNA]</scope>
</reference>
<evidence type="ECO:0000256" key="6">
    <source>
        <dbReference type="SAM" id="Phobius"/>
    </source>
</evidence>
<gene>
    <name evidence="7" type="ORF">A2368_03590</name>
</gene>
<dbReference type="InterPro" id="IPR012902">
    <property type="entry name" value="N_methyl_site"/>
</dbReference>
<sequence length="173" mass="19405">MTSFVVGLIVIMEYRRPMPGLKMFYNNRYDGTMRQRHGFTLVEILIVVAIIGILTGLITVNLSAARERARDVQRKGDLKQIQMALELYKNDQNPPDFPDTATWKTELVSGNYLKQSPIDPKVKNAADSWEDYSYTKGVSLSYTLVMCLENGGDPDKDAVNACTSGVSYTKTQP</sequence>
<dbReference type="InterPro" id="IPR000983">
    <property type="entry name" value="Bac_GSPG_pilin"/>
</dbReference>
<dbReference type="Proteomes" id="UP000176682">
    <property type="component" value="Unassembled WGS sequence"/>
</dbReference>
<comment type="caution">
    <text evidence="7">The sequence shown here is derived from an EMBL/GenBank/DDBJ whole genome shotgun (WGS) entry which is preliminary data.</text>
</comment>
<name>A0A1F5FGR2_9BACT</name>
<keyword evidence="3 6" id="KW-0812">Transmembrane</keyword>
<feature type="transmembrane region" description="Helical" evidence="6">
    <location>
        <begin position="39"/>
        <end position="65"/>
    </location>
</feature>
<keyword evidence="2" id="KW-0488">Methylation</keyword>
<dbReference type="GO" id="GO:0015628">
    <property type="term" value="P:protein secretion by the type II secretion system"/>
    <property type="evidence" value="ECO:0007669"/>
    <property type="project" value="InterPro"/>
</dbReference>
<dbReference type="Pfam" id="PF07963">
    <property type="entry name" value="N_methyl"/>
    <property type="match status" value="1"/>
</dbReference>
<dbReference type="PRINTS" id="PR00813">
    <property type="entry name" value="BCTERIALGSPG"/>
</dbReference>
<evidence type="ECO:0000256" key="2">
    <source>
        <dbReference type="ARBA" id="ARBA00022481"/>
    </source>
</evidence>
<evidence type="ECO:0008006" key="9">
    <source>
        <dbReference type="Google" id="ProtNLM"/>
    </source>
</evidence>
<dbReference type="PANTHER" id="PTHR30093:SF44">
    <property type="entry name" value="TYPE II SECRETION SYSTEM CORE PROTEIN G"/>
    <property type="match status" value="1"/>
</dbReference>
<evidence type="ECO:0000256" key="5">
    <source>
        <dbReference type="ARBA" id="ARBA00023136"/>
    </source>
</evidence>
<keyword evidence="5 6" id="KW-0472">Membrane</keyword>